<evidence type="ECO:0000256" key="1">
    <source>
        <dbReference type="ARBA" id="ARBA00022679"/>
    </source>
</evidence>
<dbReference type="InterPro" id="IPR006132">
    <property type="entry name" value="Asp/Orn_carbamoyltranf_P-bd"/>
</dbReference>
<organism evidence="5 6">
    <name type="scientific">Candidatus Desulfovibrio intestinavium</name>
    <dbReference type="NCBI Taxonomy" id="2838534"/>
    <lineage>
        <taxon>Bacteria</taxon>
        <taxon>Pseudomonadati</taxon>
        <taxon>Thermodesulfobacteriota</taxon>
        <taxon>Desulfovibrionia</taxon>
        <taxon>Desulfovibrionales</taxon>
        <taxon>Desulfovibrionaceae</taxon>
        <taxon>Desulfovibrio</taxon>
    </lineage>
</organism>
<dbReference type="Proteomes" id="UP000823821">
    <property type="component" value="Unassembled WGS sequence"/>
</dbReference>
<dbReference type="PRINTS" id="PR00100">
    <property type="entry name" value="AOTCASE"/>
</dbReference>
<evidence type="ECO:0000313" key="5">
    <source>
        <dbReference type="EMBL" id="HJA78181.1"/>
    </source>
</evidence>
<comment type="caution">
    <text evidence="5">The sequence shown here is derived from an EMBL/GenBank/DDBJ whole genome shotgun (WGS) entry which is preliminary data.</text>
</comment>
<dbReference type="AlphaFoldDB" id="A0A9D2KRA9"/>
<dbReference type="GO" id="GO:0019240">
    <property type="term" value="P:citrulline biosynthetic process"/>
    <property type="evidence" value="ECO:0007669"/>
    <property type="project" value="TreeGrafter"/>
</dbReference>
<sequence>MVRHVLSLEDLGEAGSWLLVQQARGIPDARSHTDFMTERIAMLLFAQESLPERLCITAAVRQMGGSTIYQGTIGEWREELDQHQHQLMGVINYYVDCMYLYGFPARIWAKRDVEVQFPVINAGSPDGHPAHALADIACMLKYSKDDLKGVRVGWIGCTNGTLFSLIEGMQYFPYGLQVALPPSNDTAPVRDAAARYGVTVDIVETPEQAAGGANYVFAGCRSELDSQDEERWRITGALMDKAAPGAHVLLGSQPIRAIGVERELALSPRSLLLLQAENRLRVHKRLLHWVFLEN</sequence>
<evidence type="ECO:0000256" key="2">
    <source>
        <dbReference type="RuleBase" id="RU003634"/>
    </source>
</evidence>
<proteinExistence type="inferred from homology"/>
<evidence type="ECO:0000259" key="3">
    <source>
        <dbReference type="Pfam" id="PF00185"/>
    </source>
</evidence>
<dbReference type="Pfam" id="PF02729">
    <property type="entry name" value="OTCace_N"/>
    <property type="match status" value="1"/>
</dbReference>
<keyword evidence="1 2" id="KW-0808">Transferase</keyword>
<dbReference type="GO" id="GO:0004585">
    <property type="term" value="F:ornithine carbamoyltransferase activity"/>
    <property type="evidence" value="ECO:0007669"/>
    <property type="project" value="TreeGrafter"/>
</dbReference>
<protein>
    <submittedName>
        <fullName evidence="5">Ornithine carbamoyltransferase</fullName>
    </submittedName>
</protein>
<dbReference type="GO" id="GO:0016597">
    <property type="term" value="F:amino acid binding"/>
    <property type="evidence" value="ECO:0007669"/>
    <property type="project" value="InterPro"/>
</dbReference>
<dbReference type="PANTHER" id="PTHR45753">
    <property type="entry name" value="ORNITHINE CARBAMOYLTRANSFERASE, MITOCHONDRIAL"/>
    <property type="match status" value="1"/>
</dbReference>
<dbReference type="InterPro" id="IPR006130">
    <property type="entry name" value="Asp/Orn_carbamoylTrfase"/>
</dbReference>
<dbReference type="Gene3D" id="3.40.50.1370">
    <property type="entry name" value="Aspartate/ornithine carbamoyltransferase"/>
    <property type="match status" value="2"/>
</dbReference>
<dbReference type="GO" id="GO:0042450">
    <property type="term" value="P:L-arginine biosynthetic process via ornithine"/>
    <property type="evidence" value="ECO:0007669"/>
    <property type="project" value="TreeGrafter"/>
</dbReference>
<reference evidence="5" key="2">
    <citation type="submission" date="2021-04" db="EMBL/GenBank/DDBJ databases">
        <authorList>
            <person name="Gilroy R."/>
        </authorList>
    </citation>
    <scope>NUCLEOTIDE SEQUENCE</scope>
    <source>
        <strain evidence="5">5032</strain>
    </source>
</reference>
<accession>A0A9D2KRA9</accession>
<feature type="domain" description="Aspartate/ornithine carbamoyltransferase Asp/Orn-binding" evidence="3">
    <location>
        <begin position="148"/>
        <end position="289"/>
    </location>
</feature>
<reference evidence="5" key="1">
    <citation type="journal article" date="2021" name="PeerJ">
        <title>Extensive microbial diversity within the chicken gut microbiome revealed by metagenomics and culture.</title>
        <authorList>
            <person name="Gilroy R."/>
            <person name="Ravi A."/>
            <person name="Getino M."/>
            <person name="Pursley I."/>
            <person name="Horton D.L."/>
            <person name="Alikhan N.F."/>
            <person name="Baker D."/>
            <person name="Gharbi K."/>
            <person name="Hall N."/>
            <person name="Watson M."/>
            <person name="Adriaenssens E.M."/>
            <person name="Foster-Nyarko E."/>
            <person name="Jarju S."/>
            <person name="Secka A."/>
            <person name="Antonio M."/>
            <person name="Oren A."/>
            <person name="Chaudhuri R.R."/>
            <person name="La Ragione R."/>
            <person name="Hildebrand F."/>
            <person name="Pallen M.J."/>
        </authorList>
    </citation>
    <scope>NUCLEOTIDE SEQUENCE</scope>
    <source>
        <strain evidence="5">5032</strain>
    </source>
</reference>
<dbReference type="PANTHER" id="PTHR45753:SF3">
    <property type="entry name" value="ORNITHINE TRANSCARBAMYLASE, MITOCHONDRIAL"/>
    <property type="match status" value="1"/>
</dbReference>
<evidence type="ECO:0000313" key="6">
    <source>
        <dbReference type="Proteomes" id="UP000823821"/>
    </source>
</evidence>
<feature type="domain" description="Aspartate/ornithine carbamoyltransferase carbamoyl-P binding" evidence="4">
    <location>
        <begin position="3"/>
        <end position="139"/>
    </location>
</feature>
<gene>
    <name evidence="5" type="ORF">H9784_01220</name>
</gene>
<dbReference type="Pfam" id="PF00185">
    <property type="entry name" value="OTCace"/>
    <property type="match status" value="1"/>
</dbReference>
<dbReference type="InterPro" id="IPR036901">
    <property type="entry name" value="Asp/Orn_carbamoylTrfase_sf"/>
</dbReference>
<dbReference type="SUPFAM" id="SSF53671">
    <property type="entry name" value="Aspartate/ornithine carbamoyltransferase"/>
    <property type="match status" value="1"/>
</dbReference>
<dbReference type="EMBL" id="DWZD01000010">
    <property type="protein sequence ID" value="HJA78181.1"/>
    <property type="molecule type" value="Genomic_DNA"/>
</dbReference>
<name>A0A9D2KRA9_9BACT</name>
<dbReference type="InterPro" id="IPR006131">
    <property type="entry name" value="Asp_carbamoyltransf_Asp/Orn-bd"/>
</dbReference>
<comment type="similarity">
    <text evidence="2">Belongs to the aspartate/ornithine carbamoyltransferase superfamily.</text>
</comment>
<evidence type="ECO:0000259" key="4">
    <source>
        <dbReference type="Pfam" id="PF02729"/>
    </source>
</evidence>